<proteinExistence type="predicted"/>
<dbReference type="eggNOG" id="COG2205">
    <property type="taxonomic scope" value="Bacteria"/>
</dbReference>
<dbReference type="InterPro" id="IPR036097">
    <property type="entry name" value="HisK_dim/P_sf"/>
</dbReference>
<keyword evidence="6" id="KW-0175">Coiled coil</keyword>
<dbReference type="GO" id="GO:0005524">
    <property type="term" value="F:ATP binding"/>
    <property type="evidence" value="ECO:0007669"/>
    <property type="project" value="UniProtKB-KW"/>
</dbReference>
<evidence type="ECO:0000259" key="8">
    <source>
        <dbReference type="PROSITE" id="PS50109"/>
    </source>
</evidence>
<dbReference type="SUPFAM" id="SSF55785">
    <property type="entry name" value="PYP-like sensor domain (PAS domain)"/>
    <property type="match status" value="1"/>
</dbReference>
<evidence type="ECO:0000256" key="3">
    <source>
        <dbReference type="ARBA" id="ARBA00022553"/>
    </source>
</evidence>
<dbReference type="Proteomes" id="UP000019151">
    <property type="component" value="Chromosome"/>
</dbReference>
<accession>W0RD08</accession>
<dbReference type="AlphaFoldDB" id="W0RD08"/>
<dbReference type="SMART" id="SM00388">
    <property type="entry name" value="HisKA"/>
    <property type="match status" value="1"/>
</dbReference>
<dbReference type="Gene3D" id="3.30.565.10">
    <property type="entry name" value="Histidine kinase-like ATPase, C-terminal domain"/>
    <property type="match status" value="1"/>
</dbReference>
<feature type="domain" description="PAS" evidence="9">
    <location>
        <begin position="59"/>
        <end position="104"/>
    </location>
</feature>
<dbReference type="GO" id="GO:0000155">
    <property type="term" value="F:phosphorelay sensor kinase activity"/>
    <property type="evidence" value="ECO:0007669"/>
    <property type="project" value="InterPro"/>
</dbReference>
<comment type="catalytic activity">
    <reaction evidence="1">
        <text>ATP + protein L-histidine = ADP + protein N-phospho-L-histidine.</text>
        <dbReference type="EC" id="2.7.13.3"/>
    </reaction>
</comment>
<dbReference type="Gene3D" id="1.10.287.130">
    <property type="match status" value="1"/>
</dbReference>
<gene>
    <name evidence="10" type="ORF">J421_1139</name>
</gene>
<feature type="coiled-coil region" evidence="6">
    <location>
        <begin position="176"/>
        <end position="217"/>
    </location>
</feature>
<dbReference type="InterPro" id="IPR003594">
    <property type="entry name" value="HATPase_dom"/>
</dbReference>
<keyword evidence="11" id="KW-1185">Reference proteome</keyword>
<evidence type="ECO:0000259" key="9">
    <source>
        <dbReference type="PROSITE" id="PS50112"/>
    </source>
</evidence>
<dbReference type="SMART" id="SM00387">
    <property type="entry name" value="HATPase_c"/>
    <property type="match status" value="1"/>
</dbReference>
<dbReference type="SUPFAM" id="SSF55874">
    <property type="entry name" value="ATPase domain of HSP90 chaperone/DNA topoisomerase II/histidine kinase"/>
    <property type="match status" value="1"/>
</dbReference>
<dbReference type="CDD" id="cd00082">
    <property type="entry name" value="HisKA"/>
    <property type="match status" value="1"/>
</dbReference>
<dbReference type="GO" id="GO:0005886">
    <property type="term" value="C:plasma membrane"/>
    <property type="evidence" value="ECO:0007669"/>
    <property type="project" value="TreeGrafter"/>
</dbReference>
<dbReference type="OrthoDB" id="9809348at2"/>
<dbReference type="SUPFAM" id="SSF47384">
    <property type="entry name" value="Homodimeric domain of signal transducing histidine kinase"/>
    <property type="match status" value="1"/>
</dbReference>
<dbReference type="KEGG" id="gba:J421_1139"/>
<keyword evidence="10" id="KW-0547">Nucleotide-binding</keyword>
<evidence type="ECO:0000256" key="5">
    <source>
        <dbReference type="ARBA" id="ARBA00022777"/>
    </source>
</evidence>
<keyword evidence="5" id="KW-0418">Kinase</keyword>
<dbReference type="PANTHER" id="PTHR43047">
    <property type="entry name" value="TWO-COMPONENT HISTIDINE PROTEIN KINASE"/>
    <property type="match status" value="1"/>
</dbReference>
<feature type="region of interest" description="Disordered" evidence="7">
    <location>
        <begin position="1"/>
        <end position="54"/>
    </location>
</feature>
<dbReference type="InterPro" id="IPR000014">
    <property type="entry name" value="PAS"/>
</dbReference>
<dbReference type="InterPro" id="IPR003661">
    <property type="entry name" value="HisK_dim/P_dom"/>
</dbReference>
<dbReference type="PROSITE" id="PS50112">
    <property type="entry name" value="PAS"/>
    <property type="match status" value="1"/>
</dbReference>
<dbReference type="PRINTS" id="PR00344">
    <property type="entry name" value="BCTRLSENSOR"/>
</dbReference>
<dbReference type="InterPro" id="IPR013656">
    <property type="entry name" value="PAS_4"/>
</dbReference>
<dbReference type="Pfam" id="PF08448">
    <property type="entry name" value="PAS_4"/>
    <property type="match status" value="1"/>
</dbReference>
<organism evidence="10 11">
    <name type="scientific">Gemmatirosa kalamazoonensis</name>
    <dbReference type="NCBI Taxonomy" id="861299"/>
    <lineage>
        <taxon>Bacteria</taxon>
        <taxon>Pseudomonadati</taxon>
        <taxon>Gemmatimonadota</taxon>
        <taxon>Gemmatimonadia</taxon>
        <taxon>Gemmatimonadales</taxon>
        <taxon>Gemmatimonadaceae</taxon>
        <taxon>Gemmatirosa</taxon>
    </lineage>
</organism>
<dbReference type="Gene3D" id="3.30.450.20">
    <property type="entry name" value="PAS domain"/>
    <property type="match status" value="1"/>
</dbReference>
<evidence type="ECO:0000313" key="10">
    <source>
        <dbReference type="EMBL" id="AHG88676.1"/>
    </source>
</evidence>
<evidence type="ECO:0000256" key="2">
    <source>
        <dbReference type="ARBA" id="ARBA00012438"/>
    </source>
</evidence>
<dbReference type="RefSeq" id="WP_104022299.1">
    <property type="nucleotide sequence ID" value="NZ_CP007128.1"/>
</dbReference>
<keyword evidence="4" id="KW-0808">Transferase</keyword>
<dbReference type="Pfam" id="PF00512">
    <property type="entry name" value="HisKA"/>
    <property type="match status" value="1"/>
</dbReference>
<evidence type="ECO:0000256" key="6">
    <source>
        <dbReference type="SAM" id="Coils"/>
    </source>
</evidence>
<dbReference type="EMBL" id="CP007128">
    <property type="protein sequence ID" value="AHG88676.1"/>
    <property type="molecule type" value="Genomic_DNA"/>
</dbReference>
<dbReference type="PANTHER" id="PTHR43047:SF72">
    <property type="entry name" value="OSMOSENSING HISTIDINE PROTEIN KINASE SLN1"/>
    <property type="match status" value="1"/>
</dbReference>
<evidence type="ECO:0000256" key="4">
    <source>
        <dbReference type="ARBA" id="ARBA00022679"/>
    </source>
</evidence>
<dbReference type="GO" id="GO:0009927">
    <property type="term" value="F:histidine phosphotransfer kinase activity"/>
    <property type="evidence" value="ECO:0007669"/>
    <property type="project" value="TreeGrafter"/>
</dbReference>
<keyword evidence="3" id="KW-0597">Phosphoprotein</keyword>
<reference evidence="10 11" key="1">
    <citation type="journal article" date="2014" name="Genome Announc.">
        <title>Genome Sequence and Methylome of Soil Bacterium Gemmatirosa kalamazoonensis KBS708T, a Member of the Rarely Cultivated Gemmatimonadetes Phylum.</title>
        <authorList>
            <person name="Debruyn J.M."/>
            <person name="Radosevich M."/>
            <person name="Wommack K.E."/>
            <person name="Polson S.W."/>
            <person name="Hauser L.J."/>
            <person name="Fawaz M.N."/>
            <person name="Korlach J."/>
            <person name="Tsai Y.C."/>
        </authorList>
    </citation>
    <scope>NUCLEOTIDE SEQUENCE [LARGE SCALE GENOMIC DNA]</scope>
    <source>
        <strain evidence="10 11">KBS708</strain>
    </source>
</reference>
<name>W0RD08_9BACT</name>
<evidence type="ECO:0000256" key="7">
    <source>
        <dbReference type="SAM" id="MobiDB-lite"/>
    </source>
</evidence>
<evidence type="ECO:0000313" key="11">
    <source>
        <dbReference type="Proteomes" id="UP000019151"/>
    </source>
</evidence>
<protein>
    <recommendedName>
        <fullName evidence="2">histidine kinase</fullName>
        <ecNumber evidence="2">2.7.13.3</ecNumber>
    </recommendedName>
</protein>
<dbReference type="CDD" id="cd16922">
    <property type="entry name" value="HATPase_EvgS-ArcB-TorS-like"/>
    <property type="match status" value="1"/>
</dbReference>
<dbReference type="InParanoid" id="W0RD08"/>
<dbReference type="InterPro" id="IPR036890">
    <property type="entry name" value="HATPase_C_sf"/>
</dbReference>
<dbReference type="InterPro" id="IPR005467">
    <property type="entry name" value="His_kinase_dom"/>
</dbReference>
<evidence type="ECO:0000256" key="1">
    <source>
        <dbReference type="ARBA" id="ARBA00000085"/>
    </source>
</evidence>
<dbReference type="PROSITE" id="PS50109">
    <property type="entry name" value="HIS_KIN"/>
    <property type="match status" value="1"/>
</dbReference>
<dbReference type="InterPro" id="IPR035965">
    <property type="entry name" value="PAS-like_dom_sf"/>
</dbReference>
<feature type="domain" description="Histidine kinase" evidence="8">
    <location>
        <begin position="227"/>
        <end position="459"/>
    </location>
</feature>
<dbReference type="STRING" id="861299.J421_1139"/>
<dbReference type="PATRIC" id="fig|861299.3.peg.1155"/>
<dbReference type="InterPro" id="IPR004358">
    <property type="entry name" value="Sig_transdc_His_kin-like_C"/>
</dbReference>
<dbReference type="EC" id="2.7.13.3" evidence="2"/>
<dbReference type="HOGENOM" id="CLU_492401_0_0_0"/>
<keyword evidence="10" id="KW-0067">ATP-binding</keyword>
<dbReference type="Pfam" id="PF02518">
    <property type="entry name" value="HATPase_c"/>
    <property type="match status" value="1"/>
</dbReference>
<sequence length="640" mass="69536">MSPSRPPQRATDSQSDSPVGRPAARESVGRVVGHVGAGQEDRRRHPRLPADAAEATPISPAELWDALDAVSEPLFVVDRHWRLRYLNGAAARLLSTDRDSAVGEVIWRVDRRLTSDVFHDPLVAAMRERRAMHAEGFVRETSSWIVVSAYPTTDGLLVLQHVADTSPTDDEQRHLLEAERAAREEAERLAAELQTAREAAEGDRRAAEQARVDAEAAARAKSDFLATMSHELRTPINAITGYTQLLELGVAGPVTDAQRGYLNRLHASGRHLLGLVDDVLDLANIERGRMSITRERLTTGVVVGAALALITPEAAARSIRLYDEREGDVGLPFVGDEHRVRQILINLLSNAVKFTPPGGTVAVGCDHVVHRPGSERPGPDGEWVCISVRDTGIGIAKEQQRAIFEPFMQADSSRTRSAGGTGLGLALSRRLARLMGGDLTVESRLGKGSTFTLLLPVAPAAAESGDGAVAGPATIAPPQRAWTEPTPAELAARVREQLEQVIAEFVSRVRADPAFGVGRALSRAHLENHTLSLLGAVLQSLRVIEESGGLEGDLLRDGSAIQEHIAFQHGEQRFRLGWTASVLSHEYAILRDVVRAAVERVPGQQQDRSDRAIEVLDRLLTRAEEVSLRGHEHARRFGRG</sequence>
<dbReference type="FunFam" id="3.30.565.10:FF:000010">
    <property type="entry name" value="Sensor histidine kinase RcsC"/>
    <property type="match status" value="1"/>
</dbReference>